<sequence length="138" mass="15783">MQKINHKAVFLIFILEMVFGFLWYSAAPASLLGEAHSSLAVSEMEYELLLGFSLACLLLTYFSAWLLSRFSISIWLDKFLAIIGIWLFCVLPNFVFVCIYFDVEKVNIVYLLAFGCFCSLLNALILPLWRSSRSIFKG</sequence>
<gene>
    <name evidence="2" type="ordered locus">Marme_3301</name>
</gene>
<accession>F2K476</accession>
<dbReference type="OrthoDB" id="6105340at2"/>
<keyword evidence="1" id="KW-0472">Membrane</keyword>
<dbReference type="AlphaFoldDB" id="F2K476"/>
<dbReference type="KEGG" id="mme:Marme_3301"/>
<name>F2K476_MARM1</name>
<feature type="transmembrane region" description="Helical" evidence="1">
    <location>
        <begin position="46"/>
        <end position="67"/>
    </location>
</feature>
<feature type="transmembrane region" description="Helical" evidence="1">
    <location>
        <begin position="108"/>
        <end position="129"/>
    </location>
</feature>
<dbReference type="HOGENOM" id="CLU_1852805_0_0_6"/>
<dbReference type="STRING" id="717774.Marme_3301"/>
<evidence type="ECO:0000313" key="2">
    <source>
        <dbReference type="EMBL" id="ADZ92517.1"/>
    </source>
</evidence>
<feature type="transmembrane region" description="Helical" evidence="1">
    <location>
        <begin position="79"/>
        <end position="102"/>
    </location>
</feature>
<evidence type="ECO:0000256" key="1">
    <source>
        <dbReference type="SAM" id="Phobius"/>
    </source>
</evidence>
<keyword evidence="3" id="KW-1185">Reference proteome</keyword>
<dbReference type="PATRIC" id="fig|717774.3.peg.3396"/>
<evidence type="ECO:0000313" key="3">
    <source>
        <dbReference type="Proteomes" id="UP000001062"/>
    </source>
</evidence>
<dbReference type="RefSeq" id="WP_013662419.1">
    <property type="nucleotide sequence ID" value="NC_015276.1"/>
</dbReference>
<keyword evidence="1" id="KW-1133">Transmembrane helix</keyword>
<dbReference type="Proteomes" id="UP000001062">
    <property type="component" value="Chromosome"/>
</dbReference>
<reference evidence="2 3" key="1">
    <citation type="journal article" date="2012" name="Stand. Genomic Sci.">
        <title>Complete genome sequence of the melanogenic marine bacterium Marinomonas mediterranea type strain (MMB-1(T)).</title>
        <authorList>
            <person name="Lucas-Elio P."/>
            <person name="Goodwin L."/>
            <person name="Woyke T."/>
            <person name="Pitluck S."/>
            <person name="Nolan M."/>
            <person name="Kyrpides N.C."/>
            <person name="Detter J.C."/>
            <person name="Copeland A."/>
            <person name="Teshima H."/>
            <person name="Bruce D."/>
            <person name="Detter C."/>
            <person name="Tapia R."/>
            <person name="Han S."/>
            <person name="Land M.L."/>
            <person name="Ivanova N."/>
            <person name="Mikhailova N."/>
            <person name="Johnston A.W."/>
            <person name="Sanchez-Amat A."/>
        </authorList>
    </citation>
    <scope>NUCLEOTIDE SEQUENCE [LARGE SCALE GENOMIC DNA]</scope>
    <source>
        <strain evidence="3">ATCC 700492 / JCM 21426 / NBRC 103028 / MMB-1</strain>
    </source>
</reference>
<protein>
    <submittedName>
        <fullName evidence="2">Uncharacterized protein</fullName>
    </submittedName>
</protein>
<feature type="transmembrane region" description="Helical" evidence="1">
    <location>
        <begin position="7"/>
        <end position="26"/>
    </location>
</feature>
<organism evidence="2 3">
    <name type="scientific">Marinomonas mediterranea (strain ATCC 700492 / JCM 21426 / NBRC 103028 / MMB-1)</name>
    <dbReference type="NCBI Taxonomy" id="717774"/>
    <lineage>
        <taxon>Bacteria</taxon>
        <taxon>Pseudomonadati</taxon>
        <taxon>Pseudomonadota</taxon>
        <taxon>Gammaproteobacteria</taxon>
        <taxon>Oceanospirillales</taxon>
        <taxon>Oceanospirillaceae</taxon>
        <taxon>Marinomonas</taxon>
    </lineage>
</organism>
<proteinExistence type="predicted"/>
<dbReference type="EMBL" id="CP002583">
    <property type="protein sequence ID" value="ADZ92517.1"/>
    <property type="molecule type" value="Genomic_DNA"/>
</dbReference>
<keyword evidence="1" id="KW-0812">Transmembrane</keyword>